<name>A0A1E1KTL2_9HELO</name>
<sequence length="398" mass="45087">MSGAADKARFYLEQAVPQLQEFKEKKIFSEDEIRSLVTKRSSFEHKVLARGSTPVDFARYAAWEIGLENLRHKRCKRMKIKGSTSHTGQARIFKIFDRGTQKHPGDVALWMSYLEYCKQAKATKKFKTVLTAAIRLHPLKAELWLYAARWSLEAEADMKEARSFMSRGARFCTMSKDLWIEWAKLEMIYLAKIAMRRRILGIDEEENAVDAMEVEGAGNESAFGSEDVVAIPDFKMNVMRPSMLEGVKVDTEASQDPMNTPALQGAIPLAIFDEAKKQQFFNASVAADFFDMFAVFTQVRCLPKILQHVLDVLADSYPVDPSTCDCYNKQPLVGIDPTSPEFPVALGIFLDRLNETMEKTKDKSALAKKTKAWVEPILLIGELDPAIKTVLQHTMRKL</sequence>
<dbReference type="GO" id="GO:0034388">
    <property type="term" value="C:Pwp2p-containing subcomplex of 90S preribosome"/>
    <property type="evidence" value="ECO:0007669"/>
    <property type="project" value="TreeGrafter"/>
</dbReference>
<evidence type="ECO:0000313" key="7">
    <source>
        <dbReference type="EMBL" id="CZT01387.1"/>
    </source>
</evidence>
<keyword evidence="8" id="KW-1185">Reference proteome</keyword>
<evidence type="ECO:0000256" key="2">
    <source>
        <dbReference type="ARBA" id="ARBA00010734"/>
    </source>
</evidence>
<gene>
    <name evidence="7" type="ORF">RCO7_02052</name>
</gene>
<dbReference type="GO" id="GO:0030515">
    <property type="term" value="F:snoRNA binding"/>
    <property type="evidence" value="ECO:0007669"/>
    <property type="project" value="InterPro"/>
</dbReference>
<dbReference type="SUPFAM" id="SSF48452">
    <property type="entry name" value="TPR-like"/>
    <property type="match status" value="1"/>
</dbReference>
<dbReference type="Proteomes" id="UP000178129">
    <property type="component" value="Unassembled WGS sequence"/>
</dbReference>
<evidence type="ECO:0000313" key="8">
    <source>
        <dbReference type="Proteomes" id="UP000178129"/>
    </source>
</evidence>
<dbReference type="AlphaFoldDB" id="A0A1E1KTL2"/>
<dbReference type="InParanoid" id="A0A1E1KTL2"/>
<evidence type="ECO:0000256" key="1">
    <source>
        <dbReference type="ARBA" id="ARBA00004604"/>
    </source>
</evidence>
<dbReference type="InterPro" id="IPR013949">
    <property type="entry name" value="Utp6"/>
</dbReference>
<evidence type="ECO:0000259" key="6">
    <source>
        <dbReference type="Pfam" id="PF08640"/>
    </source>
</evidence>
<dbReference type="InterPro" id="IPR055347">
    <property type="entry name" value="UTP6_N"/>
</dbReference>
<dbReference type="PANTHER" id="PTHR23271">
    <property type="entry name" value="HEPATOCELLULAR CARCINOMA-ASSOCIATED ANTIGEN 66"/>
    <property type="match status" value="1"/>
</dbReference>
<keyword evidence="5" id="KW-0539">Nucleus</keyword>
<accession>A0A1E1KTL2</accession>
<keyword evidence="3" id="KW-0698">rRNA processing</keyword>
<reference evidence="8" key="1">
    <citation type="submission" date="2016-03" db="EMBL/GenBank/DDBJ databases">
        <authorList>
            <person name="Ploux O."/>
        </authorList>
    </citation>
    <scope>NUCLEOTIDE SEQUENCE [LARGE SCALE GENOMIC DNA]</scope>
    <source>
        <strain evidence="8">UK7</strain>
    </source>
</reference>
<dbReference type="SMART" id="SM00386">
    <property type="entry name" value="HAT"/>
    <property type="match status" value="3"/>
</dbReference>
<dbReference type="GO" id="GO:0000462">
    <property type="term" value="P:maturation of SSU-rRNA from tricistronic rRNA transcript (SSU-rRNA, 5.8S rRNA, LSU-rRNA)"/>
    <property type="evidence" value="ECO:0007669"/>
    <property type="project" value="InterPro"/>
</dbReference>
<proteinExistence type="inferred from homology"/>
<dbReference type="InterPro" id="IPR011990">
    <property type="entry name" value="TPR-like_helical_dom_sf"/>
</dbReference>
<evidence type="ECO:0000256" key="4">
    <source>
        <dbReference type="ARBA" id="ARBA00022737"/>
    </source>
</evidence>
<comment type="subcellular location">
    <subcellularLocation>
        <location evidence="1">Nucleus</location>
        <location evidence="1">Nucleolus</location>
    </subcellularLocation>
</comment>
<comment type="caution">
    <text evidence="7">The sequence shown here is derived from an EMBL/GenBank/DDBJ whole genome shotgun (WGS) entry which is preliminary data.</text>
</comment>
<protein>
    <submittedName>
        <fullName evidence="7">Related to UTP6-U3 snoRNP protein</fullName>
    </submittedName>
</protein>
<dbReference type="STRING" id="914237.A0A1E1KTL2"/>
<evidence type="ECO:0000256" key="3">
    <source>
        <dbReference type="ARBA" id="ARBA00022552"/>
    </source>
</evidence>
<dbReference type="FunCoup" id="A0A1E1KTL2">
    <property type="interactions" value="288"/>
</dbReference>
<dbReference type="EMBL" id="FJUW01000022">
    <property type="protein sequence ID" value="CZT01387.1"/>
    <property type="molecule type" value="Genomic_DNA"/>
</dbReference>
<feature type="domain" description="U3 small nucleolar RNA-associated protein 6 N-terminal" evidence="6">
    <location>
        <begin position="12"/>
        <end position="85"/>
    </location>
</feature>
<dbReference type="GO" id="GO:0032040">
    <property type="term" value="C:small-subunit processome"/>
    <property type="evidence" value="ECO:0007669"/>
    <property type="project" value="TreeGrafter"/>
</dbReference>
<evidence type="ECO:0000256" key="5">
    <source>
        <dbReference type="ARBA" id="ARBA00023242"/>
    </source>
</evidence>
<dbReference type="PANTHER" id="PTHR23271:SF1">
    <property type="entry name" value="U3 SMALL NUCLEOLAR RNA-ASSOCIATED PROTEIN 6 HOMOLOG"/>
    <property type="match status" value="1"/>
</dbReference>
<dbReference type="Gene3D" id="1.25.40.10">
    <property type="entry name" value="Tetratricopeptide repeat domain"/>
    <property type="match status" value="1"/>
</dbReference>
<dbReference type="InterPro" id="IPR003107">
    <property type="entry name" value="HAT"/>
</dbReference>
<dbReference type="Pfam" id="PF08640">
    <property type="entry name" value="U3_assoc_6"/>
    <property type="match status" value="1"/>
</dbReference>
<comment type="similarity">
    <text evidence="2">Belongs to the UTP6 family.</text>
</comment>
<keyword evidence="4" id="KW-0677">Repeat</keyword>
<organism evidence="7 8">
    <name type="scientific">Rhynchosporium graminicola</name>
    <dbReference type="NCBI Taxonomy" id="2792576"/>
    <lineage>
        <taxon>Eukaryota</taxon>
        <taxon>Fungi</taxon>
        <taxon>Dikarya</taxon>
        <taxon>Ascomycota</taxon>
        <taxon>Pezizomycotina</taxon>
        <taxon>Leotiomycetes</taxon>
        <taxon>Helotiales</taxon>
        <taxon>Ploettnerulaceae</taxon>
        <taxon>Rhynchosporium</taxon>
    </lineage>
</organism>